<dbReference type="AlphaFoldDB" id="A0A6G1DPC3"/>
<feature type="signal peptide" evidence="2">
    <location>
        <begin position="1"/>
        <end position="35"/>
    </location>
</feature>
<dbReference type="GO" id="GO:0004185">
    <property type="term" value="F:serine-type carboxypeptidase activity"/>
    <property type="evidence" value="ECO:0007669"/>
    <property type="project" value="InterPro"/>
</dbReference>
<dbReference type="EMBL" id="SPHZ02000006">
    <property type="protein sequence ID" value="KAF0914360.1"/>
    <property type="molecule type" value="Genomic_DNA"/>
</dbReference>
<dbReference type="Proteomes" id="UP000479710">
    <property type="component" value="Unassembled WGS sequence"/>
</dbReference>
<evidence type="ECO:0000256" key="2">
    <source>
        <dbReference type="SAM" id="SignalP"/>
    </source>
</evidence>
<dbReference type="SUPFAM" id="SSF53474">
    <property type="entry name" value="alpha/beta-Hydrolases"/>
    <property type="match status" value="1"/>
</dbReference>
<sequence length="108" mass="11703">MGSHDRTAGQRSLVQPPRLVMLLLLLSPRTLSCSASSVITHLPGFPTAACRSISRPAVTYVDVEAETGTELFYYFVESEKNPDTDPLILWPTGGPRCSGFCGLVYEVG</sequence>
<feature type="chain" id="PRO_5026134756" evidence="2">
    <location>
        <begin position="36"/>
        <end position="108"/>
    </location>
</feature>
<evidence type="ECO:0000313" key="4">
    <source>
        <dbReference type="Proteomes" id="UP000479710"/>
    </source>
</evidence>
<protein>
    <submittedName>
        <fullName evidence="3">Uncharacterized protein</fullName>
    </submittedName>
</protein>
<keyword evidence="4" id="KW-1185">Reference proteome</keyword>
<evidence type="ECO:0000256" key="1">
    <source>
        <dbReference type="ARBA" id="ARBA00009431"/>
    </source>
</evidence>
<organism evidence="3 4">
    <name type="scientific">Oryza meyeriana var. granulata</name>
    <dbReference type="NCBI Taxonomy" id="110450"/>
    <lineage>
        <taxon>Eukaryota</taxon>
        <taxon>Viridiplantae</taxon>
        <taxon>Streptophyta</taxon>
        <taxon>Embryophyta</taxon>
        <taxon>Tracheophyta</taxon>
        <taxon>Spermatophyta</taxon>
        <taxon>Magnoliopsida</taxon>
        <taxon>Liliopsida</taxon>
        <taxon>Poales</taxon>
        <taxon>Poaceae</taxon>
        <taxon>BOP clade</taxon>
        <taxon>Oryzoideae</taxon>
        <taxon>Oryzeae</taxon>
        <taxon>Oryzinae</taxon>
        <taxon>Oryza</taxon>
        <taxon>Oryza meyeriana</taxon>
    </lineage>
</organism>
<dbReference type="InterPro" id="IPR001563">
    <property type="entry name" value="Peptidase_S10"/>
</dbReference>
<proteinExistence type="inferred from homology"/>
<comment type="similarity">
    <text evidence="1">Belongs to the peptidase S10 family.</text>
</comment>
<gene>
    <name evidence="3" type="ORF">E2562_028239</name>
</gene>
<reference evidence="3 4" key="1">
    <citation type="submission" date="2019-11" db="EMBL/GenBank/DDBJ databases">
        <title>Whole genome sequence of Oryza granulata.</title>
        <authorList>
            <person name="Li W."/>
        </authorList>
    </citation>
    <scope>NUCLEOTIDE SEQUENCE [LARGE SCALE GENOMIC DNA]</scope>
    <source>
        <strain evidence="4">cv. Menghai</strain>
        <tissue evidence="3">Leaf</tissue>
    </source>
</reference>
<evidence type="ECO:0000313" key="3">
    <source>
        <dbReference type="EMBL" id="KAF0914360.1"/>
    </source>
</evidence>
<accession>A0A6G1DPC3</accession>
<dbReference type="InterPro" id="IPR029058">
    <property type="entry name" value="AB_hydrolase_fold"/>
</dbReference>
<dbReference type="GO" id="GO:0006508">
    <property type="term" value="P:proteolysis"/>
    <property type="evidence" value="ECO:0007669"/>
    <property type="project" value="InterPro"/>
</dbReference>
<dbReference type="Gene3D" id="3.40.50.1820">
    <property type="entry name" value="alpha/beta hydrolase"/>
    <property type="match status" value="1"/>
</dbReference>
<keyword evidence="2" id="KW-0732">Signal</keyword>
<comment type="caution">
    <text evidence="3">The sequence shown here is derived from an EMBL/GenBank/DDBJ whole genome shotgun (WGS) entry which is preliminary data.</text>
</comment>
<name>A0A6G1DPC3_9ORYZ</name>
<dbReference type="OrthoDB" id="678094at2759"/>
<dbReference type="Pfam" id="PF00450">
    <property type="entry name" value="Peptidase_S10"/>
    <property type="match status" value="1"/>
</dbReference>